<evidence type="ECO:0000256" key="2">
    <source>
        <dbReference type="ARBA" id="ARBA00022801"/>
    </source>
</evidence>
<protein>
    <submittedName>
        <fullName evidence="5">Purple acid phosphatase</fullName>
    </submittedName>
</protein>
<keyword evidence="3" id="KW-0472">Membrane</keyword>
<keyword evidence="3" id="KW-0812">Transmembrane</keyword>
<keyword evidence="2" id="KW-0378">Hydrolase</keyword>
<keyword evidence="1" id="KW-0732">Signal</keyword>
<evidence type="ECO:0000256" key="1">
    <source>
        <dbReference type="ARBA" id="ARBA00022729"/>
    </source>
</evidence>
<evidence type="ECO:0000259" key="4">
    <source>
        <dbReference type="Pfam" id="PF00149"/>
    </source>
</evidence>
<organism evidence="5 6">
    <name type="scientific">Volvox africanus</name>
    <dbReference type="NCBI Taxonomy" id="51714"/>
    <lineage>
        <taxon>Eukaryota</taxon>
        <taxon>Viridiplantae</taxon>
        <taxon>Chlorophyta</taxon>
        <taxon>core chlorophytes</taxon>
        <taxon>Chlorophyceae</taxon>
        <taxon>CS clade</taxon>
        <taxon>Chlamydomonadales</taxon>
        <taxon>Volvocaceae</taxon>
        <taxon>Volvox</taxon>
    </lineage>
</organism>
<keyword evidence="3" id="KW-1133">Transmembrane helix</keyword>
<dbReference type="PANTHER" id="PTHR10161">
    <property type="entry name" value="TARTRATE-RESISTANT ACID PHOSPHATASE TYPE 5"/>
    <property type="match status" value="1"/>
</dbReference>
<dbReference type="Pfam" id="PF00149">
    <property type="entry name" value="Metallophos"/>
    <property type="match status" value="1"/>
</dbReference>
<feature type="domain" description="Calcineurin-like phosphoesterase" evidence="4">
    <location>
        <begin position="88"/>
        <end position="342"/>
    </location>
</feature>
<dbReference type="InterPro" id="IPR004843">
    <property type="entry name" value="Calcineurin-like_PHP"/>
</dbReference>
<evidence type="ECO:0000256" key="3">
    <source>
        <dbReference type="SAM" id="Phobius"/>
    </source>
</evidence>
<reference evidence="5 6" key="1">
    <citation type="journal article" date="2023" name="IScience">
        <title>Expanded male sex-determining region conserved during the evolution of homothallism in the green alga Volvox.</title>
        <authorList>
            <person name="Yamamoto K."/>
            <person name="Matsuzaki R."/>
            <person name="Mahakham W."/>
            <person name="Heman W."/>
            <person name="Sekimoto H."/>
            <person name="Kawachi M."/>
            <person name="Minakuchi Y."/>
            <person name="Toyoda A."/>
            <person name="Nozaki H."/>
        </authorList>
    </citation>
    <scope>NUCLEOTIDE SEQUENCE [LARGE SCALE GENOMIC DNA]</scope>
    <source>
        <strain evidence="5 6">NIES-4468</strain>
    </source>
</reference>
<dbReference type="InterPro" id="IPR029052">
    <property type="entry name" value="Metallo-depent_PP-like"/>
</dbReference>
<dbReference type="PANTHER" id="PTHR10161:SF14">
    <property type="entry name" value="TARTRATE-RESISTANT ACID PHOSPHATASE TYPE 5"/>
    <property type="match status" value="1"/>
</dbReference>
<gene>
    <name evidence="5" type="primary">PAP1</name>
    <name evidence="5" type="ORF">VaNZ11_005586</name>
</gene>
<comment type="caution">
    <text evidence="5">The sequence shown here is derived from an EMBL/GenBank/DDBJ whole genome shotgun (WGS) entry which is preliminary data.</text>
</comment>
<dbReference type="Gene3D" id="3.60.21.10">
    <property type="match status" value="1"/>
</dbReference>
<dbReference type="SUPFAM" id="SSF56300">
    <property type="entry name" value="Metallo-dependent phosphatases"/>
    <property type="match status" value="1"/>
</dbReference>
<proteinExistence type="predicted"/>
<keyword evidence="6" id="KW-1185">Reference proteome</keyword>
<dbReference type="Proteomes" id="UP001165090">
    <property type="component" value="Unassembled WGS sequence"/>
</dbReference>
<sequence length="425" mass="46786">MGSQALRTDFELEEEDRFFISGVEKVGRSRNTYEHQLRKRKVLVGVLIAVCSLGLVALIIGLGWGLSHRKLDYVCPRTYDPGNTDLVFYVIGDWGRAGSEDQQKAARLMSDVSQCMPPKFVISTGDNFYPSGLSSPADPQFQQSFTSVYSAPGLQVPWYAVMGNHDYGDSADDATLTSCLSAPTSEKQCEGKCCISPFWQTVPELAARDGRWNATLGNVVTRTFLLGAASSASGSGGTLDILFVDTVPMIYQYESRRWASFLYGFKNQSAHVEDIKASLVRQLNTSLAGGSKWRLVVGHHPVRSYGSHCSQPDPNDCMDMAFLRPWLREYRVAAYLNGHEHDQQLIKSDTDPVYYVTSGAGSETRAGEFDNLDSDERSKDALFLSDKQGFLAVVFSGASMKLHFYTTGQSGPTYTRVVPAPSSST</sequence>
<evidence type="ECO:0000313" key="6">
    <source>
        <dbReference type="Proteomes" id="UP001165090"/>
    </source>
</evidence>
<feature type="transmembrane region" description="Helical" evidence="3">
    <location>
        <begin position="42"/>
        <end position="66"/>
    </location>
</feature>
<dbReference type="EMBL" id="BSDZ01000014">
    <property type="protein sequence ID" value="GLI62857.1"/>
    <property type="molecule type" value="Genomic_DNA"/>
</dbReference>
<name>A0ABQ5S0M4_9CHLO</name>
<accession>A0ABQ5S0M4</accession>
<dbReference type="InterPro" id="IPR051558">
    <property type="entry name" value="Metallophosphoesterase_PAP"/>
</dbReference>
<evidence type="ECO:0000313" key="5">
    <source>
        <dbReference type="EMBL" id="GLI62857.1"/>
    </source>
</evidence>